<comment type="caution">
    <text evidence="1">The sequence shown here is derived from an EMBL/GenBank/DDBJ whole genome shotgun (WGS) entry which is preliminary data.</text>
</comment>
<keyword evidence="2" id="KW-1185">Reference proteome</keyword>
<name>A0A0N1FG07_9HYPH</name>
<organism evidence="1 2">
    <name type="scientific">Bosea vaviloviae</name>
    <dbReference type="NCBI Taxonomy" id="1526658"/>
    <lineage>
        <taxon>Bacteria</taxon>
        <taxon>Pseudomonadati</taxon>
        <taxon>Pseudomonadota</taxon>
        <taxon>Alphaproteobacteria</taxon>
        <taxon>Hyphomicrobiales</taxon>
        <taxon>Boseaceae</taxon>
        <taxon>Bosea</taxon>
    </lineage>
</organism>
<dbReference type="RefSeq" id="WP_054210587.1">
    <property type="nucleotide sequence ID" value="NZ_LGSZ01000050.1"/>
</dbReference>
<gene>
    <name evidence="1" type="ORF">AE618_18685</name>
</gene>
<dbReference type="Proteomes" id="UP000037822">
    <property type="component" value="Unassembled WGS sequence"/>
</dbReference>
<accession>A0A0N1FG07</accession>
<dbReference type="EMBL" id="LGSZ01000050">
    <property type="protein sequence ID" value="KPH79332.1"/>
    <property type="molecule type" value="Genomic_DNA"/>
</dbReference>
<protein>
    <submittedName>
        <fullName evidence="1">Uncharacterized protein</fullName>
    </submittedName>
</protein>
<reference evidence="1 2" key="1">
    <citation type="submission" date="2015-07" db="EMBL/GenBank/DDBJ databases">
        <title>Whole genome sequencing of Bosea vaviloviae isolated from cave pool.</title>
        <authorList>
            <person name="Tan N.E.H."/>
            <person name="Lee Y.P."/>
            <person name="Gan H.M."/>
            <person name="Barton H."/>
            <person name="Savka M.A."/>
        </authorList>
    </citation>
    <scope>NUCLEOTIDE SEQUENCE [LARGE SCALE GENOMIC DNA]</scope>
    <source>
        <strain evidence="1 2">SD260</strain>
    </source>
</reference>
<evidence type="ECO:0000313" key="1">
    <source>
        <dbReference type="EMBL" id="KPH79332.1"/>
    </source>
</evidence>
<dbReference type="AlphaFoldDB" id="A0A0N1FG07"/>
<proteinExistence type="predicted"/>
<evidence type="ECO:0000313" key="2">
    <source>
        <dbReference type="Proteomes" id="UP000037822"/>
    </source>
</evidence>
<dbReference type="OrthoDB" id="9988998at2"/>
<sequence>MKLTIAEILSELRDAAREDASEIDPRVMTEVDFLEWEAADLIEELMAALGRIRDGADNPSQIARDVLDEKARRIRSLQRVV</sequence>
<dbReference type="PATRIC" id="fig|1526658.3.peg.1354"/>